<feature type="region of interest" description="Disordered" evidence="2">
    <location>
        <begin position="1"/>
        <end position="43"/>
    </location>
</feature>
<feature type="non-terminal residue" evidence="3">
    <location>
        <position position="1"/>
    </location>
</feature>
<feature type="compositionally biased region" description="Basic and acidic residues" evidence="2">
    <location>
        <begin position="1"/>
        <end position="32"/>
    </location>
</feature>
<evidence type="ECO:0000256" key="1">
    <source>
        <dbReference type="SAM" id="Coils"/>
    </source>
</evidence>
<keyword evidence="1" id="KW-0175">Coiled coil</keyword>
<proteinExistence type="predicted"/>
<dbReference type="AlphaFoldDB" id="A0A0F8YJ24"/>
<feature type="region of interest" description="Disordered" evidence="2">
    <location>
        <begin position="61"/>
        <end position="91"/>
    </location>
</feature>
<evidence type="ECO:0000313" key="3">
    <source>
        <dbReference type="EMBL" id="KKK48096.1"/>
    </source>
</evidence>
<comment type="caution">
    <text evidence="3">The sequence shown here is derived from an EMBL/GenBank/DDBJ whole genome shotgun (WGS) entry which is preliminary data.</text>
</comment>
<feature type="non-terminal residue" evidence="3">
    <location>
        <position position="336"/>
    </location>
</feature>
<accession>A0A0F8YJ24</accession>
<feature type="coiled-coil region" evidence="1">
    <location>
        <begin position="112"/>
        <end position="185"/>
    </location>
</feature>
<gene>
    <name evidence="3" type="ORF">LCGC14_3148570</name>
</gene>
<organism evidence="3">
    <name type="scientific">marine sediment metagenome</name>
    <dbReference type="NCBI Taxonomy" id="412755"/>
    <lineage>
        <taxon>unclassified sequences</taxon>
        <taxon>metagenomes</taxon>
        <taxon>ecological metagenomes</taxon>
    </lineage>
</organism>
<dbReference type="EMBL" id="LAZR01069248">
    <property type="protein sequence ID" value="KKK48096.1"/>
    <property type="molecule type" value="Genomic_DNA"/>
</dbReference>
<feature type="coiled-coil region" evidence="1">
    <location>
        <begin position="251"/>
        <end position="278"/>
    </location>
</feature>
<name>A0A0F8YJ24_9ZZZZ</name>
<sequence>LELKGTQERDKNEEIKEFSGTKIKEKEQKISHEIGNSNKRPQEFEEKIKKEIQQSVVQKETQKQIEMQKDQVLKKSNDFSKERYKQETGRRPIYAGKETKGFIDWKDRLKEEKRKEKEKKSLSREIKIENKEQSKEIREYKEEWAQYLEQNIKESEFSEKNKKELLKFLEKYEQLRKLIEILKNKDISEKVFNQKVIKFEDFLIKNIDLIRPLFKYFEDFRDEYNEIIQKTGKRVAHFYISTKTTEFISKISRSIVELKNLRNSNENMEKLKEFLENSFQVKENWALLLNMIIKEIPNNEISEERREELKTIIKFYCEMRLIHSNKDILGHFKKKL</sequence>
<feature type="compositionally biased region" description="Basic and acidic residues" evidence="2">
    <location>
        <begin position="61"/>
        <end position="90"/>
    </location>
</feature>
<evidence type="ECO:0000256" key="2">
    <source>
        <dbReference type="SAM" id="MobiDB-lite"/>
    </source>
</evidence>
<protein>
    <submittedName>
        <fullName evidence="3">Uncharacterized protein</fullName>
    </submittedName>
</protein>
<reference evidence="3" key="1">
    <citation type="journal article" date="2015" name="Nature">
        <title>Complex archaea that bridge the gap between prokaryotes and eukaryotes.</title>
        <authorList>
            <person name="Spang A."/>
            <person name="Saw J.H."/>
            <person name="Jorgensen S.L."/>
            <person name="Zaremba-Niedzwiedzka K."/>
            <person name="Martijn J."/>
            <person name="Lind A.E."/>
            <person name="van Eijk R."/>
            <person name="Schleper C."/>
            <person name="Guy L."/>
            <person name="Ettema T.J."/>
        </authorList>
    </citation>
    <scope>NUCLEOTIDE SEQUENCE</scope>
</reference>